<dbReference type="Gramene" id="ESW31620">
    <property type="protein sequence ID" value="ESW31620"/>
    <property type="gene ID" value="PHAVU_002G253300g"/>
</dbReference>
<evidence type="ECO:0000313" key="2">
    <source>
        <dbReference type="Proteomes" id="UP000000226"/>
    </source>
</evidence>
<reference evidence="2" key="1">
    <citation type="journal article" date="2014" name="Nat. Genet.">
        <title>A reference genome for common bean and genome-wide analysis of dual domestications.</title>
        <authorList>
            <person name="Schmutz J."/>
            <person name="McClean P.E."/>
            <person name="Mamidi S."/>
            <person name="Wu G.A."/>
            <person name="Cannon S.B."/>
            <person name="Grimwood J."/>
            <person name="Jenkins J."/>
            <person name="Shu S."/>
            <person name="Song Q."/>
            <person name="Chavarro C."/>
            <person name="Torres-Torres M."/>
            <person name="Geffroy V."/>
            <person name="Moghaddam S.M."/>
            <person name="Gao D."/>
            <person name="Abernathy B."/>
            <person name="Barry K."/>
            <person name="Blair M."/>
            <person name="Brick M.A."/>
            <person name="Chovatia M."/>
            <person name="Gepts P."/>
            <person name="Goodstein D.M."/>
            <person name="Gonzales M."/>
            <person name="Hellsten U."/>
            <person name="Hyten D.L."/>
            <person name="Jia G."/>
            <person name="Kelly J.D."/>
            <person name="Kudrna D."/>
            <person name="Lee R."/>
            <person name="Richard M.M."/>
            <person name="Miklas P.N."/>
            <person name="Osorno J.M."/>
            <person name="Rodrigues J."/>
            <person name="Thareau V."/>
            <person name="Urrea C.A."/>
            <person name="Wang M."/>
            <person name="Yu Y."/>
            <person name="Zhang M."/>
            <person name="Wing R.A."/>
            <person name="Cregan P.B."/>
            <person name="Rokhsar D.S."/>
            <person name="Jackson S.A."/>
        </authorList>
    </citation>
    <scope>NUCLEOTIDE SEQUENCE [LARGE SCALE GENOMIC DNA]</scope>
    <source>
        <strain evidence="2">cv. G19833</strain>
    </source>
</reference>
<organism evidence="1 2">
    <name type="scientific">Phaseolus vulgaris</name>
    <name type="common">Kidney bean</name>
    <name type="synonym">French bean</name>
    <dbReference type="NCBI Taxonomy" id="3885"/>
    <lineage>
        <taxon>Eukaryota</taxon>
        <taxon>Viridiplantae</taxon>
        <taxon>Streptophyta</taxon>
        <taxon>Embryophyta</taxon>
        <taxon>Tracheophyta</taxon>
        <taxon>Spermatophyta</taxon>
        <taxon>Magnoliopsida</taxon>
        <taxon>eudicotyledons</taxon>
        <taxon>Gunneridae</taxon>
        <taxon>Pentapetalae</taxon>
        <taxon>rosids</taxon>
        <taxon>fabids</taxon>
        <taxon>Fabales</taxon>
        <taxon>Fabaceae</taxon>
        <taxon>Papilionoideae</taxon>
        <taxon>50 kb inversion clade</taxon>
        <taxon>NPAAA clade</taxon>
        <taxon>indigoferoid/millettioid clade</taxon>
        <taxon>Phaseoleae</taxon>
        <taxon>Phaseolus</taxon>
    </lineage>
</organism>
<gene>
    <name evidence="1" type="ORF">PHAVU_002G253300g</name>
</gene>
<proteinExistence type="predicted"/>
<keyword evidence="2" id="KW-1185">Reference proteome</keyword>
<sequence>MEVVFSSTFLDGGTGFWNLRATVELLCYTSRSLPRFRCRLLHQLQNPLHPLRDFFVQNSIGYLQYRNLSR</sequence>
<evidence type="ECO:0000313" key="1">
    <source>
        <dbReference type="EMBL" id="ESW31620.1"/>
    </source>
</evidence>
<dbReference type="AlphaFoldDB" id="V7CQS8"/>
<accession>V7CQS8</accession>
<dbReference type="EMBL" id="CM002289">
    <property type="protein sequence ID" value="ESW31620.1"/>
    <property type="molecule type" value="Genomic_DNA"/>
</dbReference>
<protein>
    <submittedName>
        <fullName evidence="1">Uncharacterized protein</fullName>
    </submittedName>
</protein>
<name>V7CQS8_PHAVU</name>
<dbReference type="Proteomes" id="UP000000226">
    <property type="component" value="Chromosome 2"/>
</dbReference>